<dbReference type="KEGG" id="sgn:SGRA_1234"/>
<feature type="region of interest" description="Disordered" evidence="1">
    <location>
        <begin position="1"/>
        <end position="25"/>
    </location>
</feature>
<dbReference type="STRING" id="984262.SGRA_1234"/>
<dbReference type="HOGENOM" id="CLU_3103667_0_0_10"/>
<evidence type="ECO:0000313" key="3">
    <source>
        <dbReference type="Proteomes" id="UP000007519"/>
    </source>
</evidence>
<organism evidence="2 3">
    <name type="scientific">Saprospira grandis (strain Lewin)</name>
    <dbReference type="NCBI Taxonomy" id="984262"/>
    <lineage>
        <taxon>Bacteria</taxon>
        <taxon>Pseudomonadati</taxon>
        <taxon>Bacteroidota</taxon>
        <taxon>Saprospiria</taxon>
        <taxon>Saprospirales</taxon>
        <taxon>Saprospiraceae</taxon>
        <taxon>Saprospira</taxon>
    </lineage>
</organism>
<evidence type="ECO:0000313" key="2">
    <source>
        <dbReference type="EMBL" id="AFC23969.1"/>
    </source>
</evidence>
<dbReference type="AlphaFoldDB" id="H6L4P5"/>
<accession>H6L4P5</accession>
<keyword evidence="3" id="KW-1185">Reference proteome</keyword>
<reference evidence="2 3" key="1">
    <citation type="journal article" date="2012" name="Stand. Genomic Sci.">
        <title>Complete genome sequencing and analysis of Saprospira grandis str. Lewin, a predatory marine bacterium.</title>
        <authorList>
            <person name="Saw J.H."/>
            <person name="Yuryev A."/>
            <person name="Kanbe M."/>
            <person name="Hou S."/>
            <person name="Young A.G."/>
            <person name="Aizawa S."/>
            <person name="Alam M."/>
        </authorList>
    </citation>
    <scope>NUCLEOTIDE SEQUENCE [LARGE SCALE GENOMIC DNA]</scope>
    <source>
        <strain evidence="2 3">Lewin</strain>
    </source>
</reference>
<sequence length="51" mass="5455">MAALAEGQMAQRCGGVAEGQTKGETKWSLKGRAELRAPKPWVDPLFIAVSI</sequence>
<proteinExistence type="predicted"/>
<evidence type="ECO:0000256" key="1">
    <source>
        <dbReference type="SAM" id="MobiDB-lite"/>
    </source>
</evidence>
<protein>
    <submittedName>
        <fullName evidence="2">Uncharacterized protein</fullName>
    </submittedName>
</protein>
<name>H6L4P5_SAPGL</name>
<dbReference type="EMBL" id="CP002831">
    <property type="protein sequence ID" value="AFC23969.1"/>
    <property type="molecule type" value="Genomic_DNA"/>
</dbReference>
<gene>
    <name evidence="2" type="ordered locus">SGRA_1234</name>
</gene>
<dbReference type="Proteomes" id="UP000007519">
    <property type="component" value="Chromosome"/>
</dbReference>